<accession>C1DZU7</accession>
<feature type="compositionally biased region" description="Basic and acidic residues" evidence="1">
    <location>
        <begin position="181"/>
        <end position="199"/>
    </location>
</feature>
<dbReference type="GeneID" id="8240648"/>
<dbReference type="STRING" id="296587.C1DZU7"/>
<dbReference type="EMBL" id="CP001323">
    <property type="protein sequence ID" value="ACO61182.1"/>
    <property type="molecule type" value="Genomic_DNA"/>
</dbReference>
<gene>
    <name evidence="2" type="ORF">MICPUN_56415</name>
</gene>
<dbReference type="KEGG" id="mis:MICPUN_56415"/>
<evidence type="ECO:0000313" key="3">
    <source>
        <dbReference type="Proteomes" id="UP000002009"/>
    </source>
</evidence>
<dbReference type="InParanoid" id="C1DZU7"/>
<feature type="compositionally biased region" description="Basic and acidic residues" evidence="1">
    <location>
        <begin position="116"/>
        <end position="125"/>
    </location>
</feature>
<dbReference type="RefSeq" id="XP_002499924.1">
    <property type="nucleotide sequence ID" value="XM_002499878.1"/>
</dbReference>
<protein>
    <submittedName>
        <fullName evidence="2">Uncharacterized protein</fullName>
    </submittedName>
</protein>
<feature type="region of interest" description="Disordered" evidence="1">
    <location>
        <begin position="219"/>
        <end position="238"/>
    </location>
</feature>
<dbReference type="Proteomes" id="UP000002009">
    <property type="component" value="Chromosome 2"/>
</dbReference>
<feature type="region of interest" description="Disordered" evidence="1">
    <location>
        <begin position="105"/>
        <end position="130"/>
    </location>
</feature>
<feature type="region of interest" description="Disordered" evidence="1">
    <location>
        <begin position="181"/>
        <end position="203"/>
    </location>
</feature>
<reference evidence="2 3" key="1">
    <citation type="journal article" date="2009" name="Science">
        <title>Green evolution and dynamic adaptations revealed by genomes of the marine picoeukaryotes Micromonas.</title>
        <authorList>
            <person name="Worden A.Z."/>
            <person name="Lee J.H."/>
            <person name="Mock T."/>
            <person name="Rouze P."/>
            <person name="Simmons M.P."/>
            <person name="Aerts A.L."/>
            <person name="Allen A.E."/>
            <person name="Cuvelier M.L."/>
            <person name="Derelle E."/>
            <person name="Everett M.V."/>
            <person name="Foulon E."/>
            <person name="Grimwood J."/>
            <person name="Gundlach H."/>
            <person name="Henrissat B."/>
            <person name="Napoli C."/>
            <person name="McDonald S.M."/>
            <person name="Parker M.S."/>
            <person name="Rombauts S."/>
            <person name="Salamov A."/>
            <person name="Von Dassow P."/>
            <person name="Badger J.H."/>
            <person name="Coutinho P.M."/>
            <person name="Demir E."/>
            <person name="Dubchak I."/>
            <person name="Gentemann C."/>
            <person name="Eikrem W."/>
            <person name="Gready J.E."/>
            <person name="John U."/>
            <person name="Lanier W."/>
            <person name="Lindquist E.A."/>
            <person name="Lucas S."/>
            <person name="Mayer K.F."/>
            <person name="Moreau H."/>
            <person name="Not F."/>
            <person name="Otillar R."/>
            <person name="Panaud O."/>
            <person name="Pangilinan J."/>
            <person name="Paulsen I."/>
            <person name="Piegu B."/>
            <person name="Poliakov A."/>
            <person name="Robbens S."/>
            <person name="Schmutz J."/>
            <person name="Toulza E."/>
            <person name="Wyss T."/>
            <person name="Zelensky A."/>
            <person name="Zhou K."/>
            <person name="Armbrust E.V."/>
            <person name="Bhattacharya D."/>
            <person name="Goodenough U.W."/>
            <person name="Van de Peer Y."/>
            <person name="Grigoriev I.V."/>
        </authorList>
    </citation>
    <scope>NUCLEOTIDE SEQUENCE [LARGE SCALE GENOMIC DNA]</scope>
    <source>
        <strain evidence="3">RCC299 / NOUM17</strain>
    </source>
</reference>
<feature type="region of interest" description="Disordered" evidence="1">
    <location>
        <begin position="296"/>
        <end position="326"/>
    </location>
</feature>
<dbReference type="AlphaFoldDB" id="C1DZU7"/>
<evidence type="ECO:0000256" key="1">
    <source>
        <dbReference type="SAM" id="MobiDB-lite"/>
    </source>
</evidence>
<feature type="compositionally biased region" description="Basic and acidic residues" evidence="1">
    <location>
        <begin position="296"/>
        <end position="310"/>
    </location>
</feature>
<keyword evidence="3" id="KW-1185">Reference proteome</keyword>
<dbReference type="eggNOG" id="ENOG502QRH7">
    <property type="taxonomic scope" value="Eukaryota"/>
</dbReference>
<feature type="region of interest" description="Disordered" evidence="1">
    <location>
        <begin position="350"/>
        <end position="369"/>
    </location>
</feature>
<proteinExistence type="predicted"/>
<evidence type="ECO:0000313" key="2">
    <source>
        <dbReference type="EMBL" id="ACO61182.1"/>
    </source>
</evidence>
<organism evidence="2 3">
    <name type="scientific">Micromonas commoda (strain RCC299 / NOUM17 / CCMP2709)</name>
    <name type="common">Picoplanktonic green alga</name>
    <dbReference type="NCBI Taxonomy" id="296587"/>
    <lineage>
        <taxon>Eukaryota</taxon>
        <taxon>Viridiplantae</taxon>
        <taxon>Chlorophyta</taxon>
        <taxon>Mamiellophyceae</taxon>
        <taxon>Mamiellales</taxon>
        <taxon>Mamiellaceae</taxon>
        <taxon>Micromonas</taxon>
    </lineage>
</organism>
<sequence length="604" mass="65705">MGSLLPPGFLRASPGDLLDAEQTRYERDLKAALEASLRDDDVERDEDVYLAVQAMARMEAGDVGTSKDGDDDAASAASLRSDIESAVAVLAREQANCASRLSKLDAQLSSSSEPPAKLRERHAEASEETAMLARRRDRLERAASELDAMEVALNGSDAPPDERRALRECILHSLLTDLDGGDEKRRAKAHTHEDTERRPKGGFVSRLLGRRKIAVVDDDEESTFANPNDLGRASGLDEDFSEDFSGDFSDDLARTSGMSDLARASGAGRLARPSGGAPRGVHEMQSLLGDIKRMAAKMESESRGNRRGAEEGEGSTDGEPSSSARGAVRSELALFENLRHTLLDIETRKRRSGFRSGSGSGEGSDSFDREAEARAGLLADLAREIRGASPADAQSLHEFLEKIDEVLASLSDEREVLRRVDAWPGAKLEAMRELSHLLAELDEMAHAARQWPRLDPNSRALRTSAKAAAVMWACDEERGKISRAADAMRRRIESIERTIAADVARFARHGLGGVDIEVKLAATKHASLTLADRYARVSLLAAERAVLEDDGHYGIIKARETLASAVRFGLRSHELAGGFDAQSREALEDVRAFLASIDETREED</sequence>
<name>C1DZU7_MICCC</name>
<dbReference type="OrthoDB" id="1922539at2759"/>